<proteinExistence type="predicted"/>
<dbReference type="EMBL" id="MHLN01000053">
    <property type="protein sequence ID" value="OGZ09248.1"/>
    <property type="molecule type" value="Genomic_DNA"/>
</dbReference>
<keyword evidence="1" id="KW-0812">Transmembrane</keyword>
<sequence length="75" mass="8465">MFSRKEISKILRMVVVGACTAWGVVVAMLFLLNRELFFESFKLWQFHAVVAAGGAAGHVLLGLVNDWATYIRDHR</sequence>
<reference evidence="2 3" key="1">
    <citation type="journal article" date="2016" name="Nat. Commun.">
        <title>Thousands of microbial genomes shed light on interconnected biogeochemical processes in an aquifer system.</title>
        <authorList>
            <person name="Anantharaman K."/>
            <person name="Brown C.T."/>
            <person name="Hug L.A."/>
            <person name="Sharon I."/>
            <person name="Castelle C.J."/>
            <person name="Probst A.J."/>
            <person name="Thomas B.C."/>
            <person name="Singh A."/>
            <person name="Wilkins M.J."/>
            <person name="Karaoz U."/>
            <person name="Brodie E.L."/>
            <person name="Williams K.H."/>
            <person name="Hubbard S.S."/>
            <person name="Banfield J.F."/>
        </authorList>
    </citation>
    <scope>NUCLEOTIDE SEQUENCE [LARGE SCALE GENOMIC DNA]</scope>
</reference>
<keyword evidence="1" id="KW-1133">Transmembrane helix</keyword>
<gene>
    <name evidence="2" type="ORF">A3D67_01230</name>
</gene>
<evidence type="ECO:0008006" key="4">
    <source>
        <dbReference type="Google" id="ProtNLM"/>
    </source>
</evidence>
<evidence type="ECO:0000256" key="1">
    <source>
        <dbReference type="SAM" id="Phobius"/>
    </source>
</evidence>
<feature type="transmembrane region" description="Helical" evidence="1">
    <location>
        <begin position="12"/>
        <end position="32"/>
    </location>
</feature>
<evidence type="ECO:0000313" key="2">
    <source>
        <dbReference type="EMBL" id="OGZ09248.1"/>
    </source>
</evidence>
<accession>A0A1G2D913</accession>
<dbReference type="Proteomes" id="UP000178099">
    <property type="component" value="Unassembled WGS sequence"/>
</dbReference>
<feature type="transmembrane region" description="Helical" evidence="1">
    <location>
        <begin position="44"/>
        <end position="65"/>
    </location>
</feature>
<dbReference type="AlphaFoldDB" id="A0A1G2D913"/>
<comment type="caution">
    <text evidence="2">The sequence shown here is derived from an EMBL/GenBank/DDBJ whole genome shotgun (WGS) entry which is preliminary data.</text>
</comment>
<keyword evidence="1" id="KW-0472">Membrane</keyword>
<protein>
    <recommendedName>
        <fullName evidence="4">DUF4405 domain-containing protein</fullName>
    </recommendedName>
</protein>
<organism evidence="2 3">
    <name type="scientific">Candidatus Lloydbacteria bacterium RIFCSPHIGHO2_02_FULL_51_22</name>
    <dbReference type="NCBI Taxonomy" id="1798663"/>
    <lineage>
        <taxon>Bacteria</taxon>
        <taxon>Candidatus Lloydiibacteriota</taxon>
    </lineage>
</organism>
<evidence type="ECO:0000313" key="3">
    <source>
        <dbReference type="Proteomes" id="UP000178099"/>
    </source>
</evidence>
<name>A0A1G2D913_9BACT</name>